<proteinExistence type="predicted"/>
<dbReference type="Proteomes" id="UP000256780">
    <property type="component" value="Chromosome CBM2587_b"/>
</dbReference>
<dbReference type="EMBL" id="OFSQ01000038">
    <property type="protein sequence ID" value="SOY68305.1"/>
    <property type="molecule type" value="Genomic_DNA"/>
</dbReference>
<sequence>MRVILKGEKPGIAPQARVASVHHCADNKAGFAPHPAHFANGVCSRRHLHAAIKRTL</sequence>
<name>A0A975XFE6_9BURK</name>
<accession>A0A975XFE6</accession>
<organism evidence="1 2">
    <name type="scientific">Cupriavidus taiwanensis</name>
    <dbReference type="NCBI Taxonomy" id="164546"/>
    <lineage>
        <taxon>Bacteria</taxon>
        <taxon>Pseudomonadati</taxon>
        <taxon>Pseudomonadota</taxon>
        <taxon>Betaproteobacteria</taxon>
        <taxon>Burkholderiales</taxon>
        <taxon>Burkholderiaceae</taxon>
        <taxon>Cupriavidus</taxon>
    </lineage>
</organism>
<comment type="caution">
    <text evidence="1">The sequence shown here is derived from an EMBL/GenBank/DDBJ whole genome shotgun (WGS) entry which is preliminary data.</text>
</comment>
<evidence type="ECO:0000313" key="2">
    <source>
        <dbReference type="Proteomes" id="UP000256780"/>
    </source>
</evidence>
<gene>
    <name evidence="1" type="ORF">CBM2587_B90741</name>
</gene>
<dbReference type="AlphaFoldDB" id="A0A975XFE6"/>
<reference evidence="1 2" key="1">
    <citation type="submission" date="2018-01" db="EMBL/GenBank/DDBJ databases">
        <authorList>
            <person name="Clerissi C."/>
        </authorList>
    </citation>
    <scope>NUCLEOTIDE SEQUENCE [LARGE SCALE GENOMIC DNA]</scope>
    <source>
        <strain evidence="1">Cupriavidus sp. LMG 19464</strain>
    </source>
</reference>
<evidence type="ECO:0000313" key="1">
    <source>
        <dbReference type="EMBL" id="SOY68305.1"/>
    </source>
</evidence>
<protein>
    <submittedName>
        <fullName evidence="1">Uncharacterized protein</fullName>
    </submittedName>
</protein>